<dbReference type="STRING" id="1220188.A0A4S3J5Z0"/>
<gene>
    <name evidence="1" type="ORF">EYZ11_010180</name>
</gene>
<dbReference type="VEuPathDB" id="FungiDB:EYZ11_010180"/>
<accession>A0A4S3J5Z0</accession>
<organism evidence="1 2">
    <name type="scientific">Aspergillus tanneri</name>
    <dbReference type="NCBI Taxonomy" id="1220188"/>
    <lineage>
        <taxon>Eukaryota</taxon>
        <taxon>Fungi</taxon>
        <taxon>Dikarya</taxon>
        <taxon>Ascomycota</taxon>
        <taxon>Pezizomycotina</taxon>
        <taxon>Eurotiomycetes</taxon>
        <taxon>Eurotiomycetidae</taxon>
        <taxon>Eurotiales</taxon>
        <taxon>Aspergillaceae</taxon>
        <taxon>Aspergillus</taxon>
        <taxon>Aspergillus subgen. Circumdati</taxon>
    </lineage>
</organism>
<reference evidence="1 2" key="1">
    <citation type="submission" date="2019-03" db="EMBL/GenBank/DDBJ databases">
        <title>The genome sequence of a newly discovered highly antifungal drug resistant Aspergillus species, Aspergillus tanneri NIH 1004.</title>
        <authorList>
            <person name="Mounaud S."/>
            <person name="Singh I."/>
            <person name="Joardar V."/>
            <person name="Pakala S."/>
            <person name="Pakala S."/>
            <person name="Venepally P."/>
            <person name="Hoover J."/>
            <person name="Nierman W."/>
            <person name="Chung J."/>
            <person name="Losada L."/>
        </authorList>
    </citation>
    <scope>NUCLEOTIDE SEQUENCE [LARGE SCALE GENOMIC DNA]</scope>
    <source>
        <strain evidence="1 2">NIH1004</strain>
    </source>
</reference>
<dbReference type="EMBL" id="SOSA01000529">
    <property type="protein sequence ID" value="THC90356.1"/>
    <property type="molecule type" value="Genomic_DNA"/>
</dbReference>
<proteinExistence type="predicted"/>
<protein>
    <submittedName>
        <fullName evidence="1">Uncharacterized protein</fullName>
    </submittedName>
</protein>
<comment type="caution">
    <text evidence="1">The sequence shown here is derived from an EMBL/GenBank/DDBJ whole genome shotgun (WGS) entry which is preliminary data.</text>
</comment>
<evidence type="ECO:0000313" key="1">
    <source>
        <dbReference type="EMBL" id="THC90356.1"/>
    </source>
</evidence>
<keyword evidence="2" id="KW-1185">Reference proteome</keyword>
<dbReference type="AlphaFoldDB" id="A0A4S3J5Z0"/>
<sequence length="61" mass="6827">MRPGFIVCLKPFTATITPRSPHHASLVQDTWNEELENSLDTHQQWKTTPDGIANLIGRAGK</sequence>
<dbReference type="Proteomes" id="UP000308092">
    <property type="component" value="Unassembled WGS sequence"/>
</dbReference>
<evidence type="ECO:0000313" key="2">
    <source>
        <dbReference type="Proteomes" id="UP000308092"/>
    </source>
</evidence>
<name>A0A4S3J5Z0_9EURO</name>